<keyword evidence="3" id="KW-0378">Hydrolase</keyword>
<dbReference type="SUPFAM" id="SSF51556">
    <property type="entry name" value="Metallo-dependent hydrolases"/>
    <property type="match status" value="1"/>
</dbReference>
<reference evidence="4" key="1">
    <citation type="submission" date="2019-12" db="EMBL/GenBank/DDBJ databases">
        <title>Complete genome of Terracaulis silvestris 0127_4.</title>
        <authorList>
            <person name="Vieira S."/>
            <person name="Riedel T."/>
            <person name="Sproer C."/>
            <person name="Pascual J."/>
            <person name="Boedeker C."/>
            <person name="Overmann J."/>
        </authorList>
    </citation>
    <scope>NUCLEOTIDE SEQUENCE [LARGE SCALE GENOMIC DNA]</scope>
    <source>
        <strain evidence="4">0127_4</strain>
    </source>
</reference>
<feature type="domain" description="Amidohydrolase-related" evidence="2">
    <location>
        <begin position="23"/>
        <end position="325"/>
    </location>
</feature>
<evidence type="ECO:0000256" key="1">
    <source>
        <dbReference type="ARBA" id="ARBA00038310"/>
    </source>
</evidence>
<dbReference type="InterPro" id="IPR006680">
    <property type="entry name" value="Amidohydro-rel"/>
</dbReference>
<keyword evidence="4" id="KW-1185">Reference proteome</keyword>
<dbReference type="KEGG" id="tsv:DSM104635_00505"/>
<dbReference type="Pfam" id="PF04909">
    <property type="entry name" value="Amidohydro_2"/>
    <property type="match status" value="1"/>
</dbReference>
<dbReference type="PANTHER" id="PTHR43569:SF1">
    <property type="entry name" value="BLL3371 PROTEIN"/>
    <property type="match status" value="1"/>
</dbReference>
<dbReference type="GO" id="GO:0016787">
    <property type="term" value="F:hydrolase activity"/>
    <property type="evidence" value="ECO:0007669"/>
    <property type="project" value="UniProtKB-KW"/>
</dbReference>
<comment type="similarity">
    <text evidence="1">Belongs to the metallo-dependent hydrolases superfamily.</text>
</comment>
<dbReference type="InterPro" id="IPR032466">
    <property type="entry name" value="Metal_Hydrolase"/>
</dbReference>
<dbReference type="AlphaFoldDB" id="A0A6I6MRC9"/>
<dbReference type="Gene3D" id="3.20.20.140">
    <property type="entry name" value="Metal-dependent hydrolases"/>
    <property type="match status" value="1"/>
</dbReference>
<dbReference type="PANTHER" id="PTHR43569">
    <property type="entry name" value="AMIDOHYDROLASE"/>
    <property type="match status" value="1"/>
</dbReference>
<protein>
    <submittedName>
        <fullName evidence="3">Putative metal-dependent hydrolase of the TIM-barrel fold protein</fullName>
    </submittedName>
</protein>
<name>A0A6I6MRC9_9CAUL</name>
<evidence type="ECO:0000313" key="4">
    <source>
        <dbReference type="Proteomes" id="UP000431269"/>
    </source>
</evidence>
<dbReference type="InterPro" id="IPR052350">
    <property type="entry name" value="Metallo-dep_Lactonases"/>
</dbReference>
<dbReference type="EMBL" id="CP047045">
    <property type="protein sequence ID" value="QGZ93693.1"/>
    <property type="molecule type" value="Genomic_DNA"/>
</dbReference>
<gene>
    <name evidence="3" type="ORF">DSM104635_00505</name>
</gene>
<proteinExistence type="inferred from homology"/>
<accession>A0A6I6MRC9</accession>
<evidence type="ECO:0000259" key="2">
    <source>
        <dbReference type="Pfam" id="PF04909"/>
    </source>
</evidence>
<dbReference type="Proteomes" id="UP000431269">
    <property type="component" value="Chromosome"/>
</dbReference>
<organism evidence="3 4">
    <name type="scientific">Terricaulis silvestris</name>
    <dbReference type="NCBI Taxonomy" id="2686094"/>
    <lineage>
        <taxon>Bacteria</taxon>
        <taxon>Pseudomonadati</taxon>
        <taxon>Pseudomonadota</taxon>
        <taxon>Alphaproteobacteria</taxon>
        <taxon>Caulobacterales</taxon>
        <taxon>Caulobacteraceae</taxon>
        <taxon>Terricaulis</taxon>
    </lineage>
</organism>
<sequence length="327" mass="35686">MQELDAWQSGAAEPVLEPDLPIVDAHHHLWHRPLQHYGAPELGADLGAGHNVLDTVFVECMAGYRPDGPEHLKPVGETEFVVAETAGASGMCGAILGHADLTQGSRVRETLEAHITAGAGRFRGVRHQAQYDAELGSMSRRSPPPHGLLDVMFREGVEQLTALGLVLDVYLYFTQLSELAAFARAAPDTTLILNHTGTPLGVGPYANNRAEVFAHWAQGIEDLSACPNVLVKLGGLGMTQCGFGFETHATPPASHELAEVWRPYIETAIAAFGPQRAMFESNFPVDKQSCSYRALWNAFKIITRNYSSDERRDLFCKAAARAYRLNL</sequence>
<evidence type="ECO:0000313" key="3">
    <source>
        <dbReference type="EMBL" id="QGZ93693.1"/>
    </source>
</evidence>